<evidence type="ECO:0000313" key="4">
    <source>
        <dbReference type="Proteomes" id="UP000253817"/>
    </source>
</evidence>
<dbReference type="EMBL" id="PPTT01000022">
    <property type="protein sequence ID" value="RDB67687.1"/>
    <property type="molecule type" value="Genomic_DNA"/>
</dbReference>
<organism evidence="3 5">
    <name type="scientific">Eggerthella sinensis</name>
    <dbReference type="NCBI Taxonomy" id="242230"/>
    <lineage>
        <taxon>Bacteria</taxon>
        <taxon>Bacillati</taxon>
        <taxon>Actinomycetota</taxon>
        <taxon>Coriobacteriia</taxon>
        <taxon>Eggerthellales</taxon>
        <taxon>Eggerthellaceae</taxon>
        <taxon>Eggerthella</taxon>
    </lineage>
</organism>
<comment type="caution">
    <text evidence="3">The sequence shown here is derived from an EMBL/GenBank/DDBJ whole genome shotgun (WGS) entry which is preliminary data.</text>
</comment>
<dbReference type="Proteomes" id="UP000270112">
    <property type="component" value="Unassembled WGS sequence"/>
</dbReference>
<feature type="transmembrane region" description="Helical" evidence="1">
    <location>
        <begin position="125"/>
        <end position="146"/>
    </location>
</feature>
<dbReference type="Proteomes" id="UP000253817">
    <property type="component" value="Unassembled WGS sequence"/>
</dbReference>
<reference evidence="5" key="2">
    <citation type="submission" date="2018-05" db="EMBL/GenBank/DDBJ databases">
        <title>Genome Sequencing of selected type strains of the family Eggerthellaceae.</title>
        <authorList>
            <person name="Danylec N."/>
            <person name="Stoll D.A."/>
            <person name="Doetsch A."/>
            <person name="Huch M."/>
        </authorList>
    </citation>
    <scope>NUCLEOTIDE SEQUENCE [LARGE SCALE GENOMIC DNA]</scope>
    <source>
        <strain evidence="5">DSM 16107</strain>
    </source>
</reference>
<protein>
    <recommendedName>
        <fullName evidence="6">Ferric oxidoreductase domain-containing protein</fullName>
    </recommendedName>
</protein>
<reference evidence="2 4" key="1">
    <citation type="journal article" date="2018" name="Elife">
        <title>Discovery and characterization of a prevalent human gut bacterial enzyme sufficient for the inactivation of a family of plant toxins.</title>
        <authorList>
            <person name="Koppel N."/>
            <person name="Bisanz J.E."/>
            <person name="Pandelia M.E."/>
            <person name="Turnbaugh P.J."/>
            <person name="Balskus E.P."/>
        </authorList>
    </citation>
    <scope>NUCLEOTIDE SEQUENCE [LARGE SCALE GENOMIC DNA]</scope>
    <source>
        <strain evidence="2 4">DSM 16107</strain>
    </source>
</reference>
<evidence type="ECO:0000313" key="3">
    <source>
        <dbReference type="EMBL" id="RNM41871.1"/>
    </source>
</evidence>
<dbReference type="AlphaFoldDB" id="A0A3N0IY32"/>
<evidence type="ECO:0000313" key="2">
    <source>
        <dbReference type="EMBL" id="RDB67687.1"/>
    </source>
</evidence>
<sequence length="234" mass="25339">MSFLLVLACTTALVFLLKDALTTYALAFYAGAVVLTVLYVGNLFVAYPGIVRSVLFLLMQKCTLALALFFIVMFIGVFRKDSKAGLMLRPMRAELSIMACILCLGHVCVYLTAFVPRFTSGTADVWLWAFLVAAAVLLVLLLMLGVTSLSPVKRRMGAASWVKLQKWSYAFFGLIYLHLAIILLPSALTQGATAATSVVVYTGLFGVYAVLRVRRAVVDAKTRVARGVSSAGCS</sequence>
<feature type="transmembrane region" description="Helical" evidence="1">
    <location>
        <begin position="167"/>
        <end position="188"/>
    </location>
</feature>
<evidence type="ECO:0000256" key="1">
    <source>
        <dbReference type="SAM" id="Phobius"/>
    </source>
</evidence>
<proteinExistence type="predicted"/>
<accession>A0A3N0IY32</accession>
<dbReference type="OrthoDB" id="3174396at2"/>
<feature type="transmembrane region" description="Helical" evidence="1">
    <location>
        <begin position="95"/>
        <end position="113"/>
    </location>
</feature>
<feature type="transmembrane region" description="Helical" evidence="1">
    <location>
        <begin position="194"/>
        <end position="211"/>
    </location>
</feature>
<keyword evidence="1" id="KW-0812">Transmembrane</keyword>
<evidence type="ECO:0000313" key="5">
    <source>
        <dbReference type="Proteomes" id="UP000270112"/>
    </source>
</evidence>
<keyword evidence="4" id="KW-1185">Reference proteome</keyword>
<keyword evidence="1" id="KW-1133">Transmembrane helix</keyword>
<evidence type="ECO:0008006" key="6">
    <source>
        <dbReference type="Google" id="ProtNLM"/>
    </source>
</evidence>
<dbReference type="RefSeq" id="WP_114546985.1">
    <property type="nucleotide sequence ID" value="NZ_PPTT01000022.1"/>
</dbReference>
<keyword evidence="1" id="KW-0472">Membrane</keyword>
<reference evidence="3" key="3">
    <citation type="journal article" date="2019" name="Microbiol. Resour. Announc.">
        <title>Draft Genome Sequences of Type Strains of Gordonibacter faecihominis, Paraeggerthella hongkongensis, Parvibacter caecicola,Slackia equolifaciens, Slackia faecicanis, and Slackia isoflavoniconvertens.</title>
        <authorList>
            <person name="Danylec N."/>
            <person name="Stoll D.A."/>
            <person name="Dotsch A."/>
            <person name="Huch M."/>
        </authorList>
    </citation>
    <scope>NUCLEOTIDE SEQUENCE</scope>
    <source>
        <strain evidence="3">DSM 16107</strain>
    </source>
</reference>
<dbReference type="EMBL" id="QICC01000024">
    <property type="protein sequence ID" value="RNM41871.1"/>
    <property type="molecule type" value="Genomic_DNA"/>
</dbReference>
<gene>
    <name evidence="2" type="ORF">C1876_12120</name>
    <name evidence="3" type="ORF">DMP09_07480</name>
</gene>
<feature type="transmembrane region" description="Helical" evidence="1">
    <location>
        <begin position="49"/>
        <end position="75"/>
    </location>
</feature>
<name>A0A3N0IY32_9ACTN</name>